<evidence type="ECO:0000259" key="3">
    <source>
        <dbReference type="Pfam" id="PF13360"/>
    </source>
</evidence>
<feature type="signal peptide" evidence="2">
    <location>
        <begin position="1"/>
        <end position="33"/>
    </location>
</feature>
<dbReference type="PANTHER" id="PTHR34512:SF30">
    <property type="entry name" value="OUTER MEMBRANE PROTEIN ASSEMBLY FACTOR BAMB"/>
    <property type="match status" value="1"/>
</dbReference>
<dbReference type="PANTHER" id="PTHR34512">
    <property type="entry name" value="CELL SURFACE PROTEIN"/>
    <property type="match status" value="1"/>
</dbReference>
<name>A0ABX8S5P6_9ACTN</name>
<dbReference type="RefSeq" id="WP_066467458.1">
    <property type="nucleotide sequence ID" value="NZ_CBCRUZ010000002.1"/>
</dbReference>
<dbReference type="InterPro" id="IPR018391">
    <property type="entry name" value="PQQ_b-propeller_rpt"/>
</dbReference>
<evidence type="ECO:0000256" key="2">
    <source>
        <dbReference type="SAM" id="SignalP"/>
    </source>
</evidence>
<dbReference type="SUPFAM" id="SSF50998">
    <property type="entry name" value="Quinoprotein alcohol dehydrogenase-like"/>
    <property type="match status" value="1"/>
</dbReference>
<accession>A0ABX8S5P6</accession>
<feature type="chain" id="PRO_5046287224" evidence="2">
    <location>
        <begin position="34"/>
        <end position="441"/>
    </location>
</feature>
<evidence type="ECO:0000256" key="1">
    <source>
        <dbReference type="SAM" id="MobiDB-lite"/>
    </source>
</evidence>
<feature type="region of interest" description="Disordered" evidence="1">
    <location>
        <begin position="33"/>
        <end position="73"/>
    </location>
</feature>
<dbReference type="InterPro" id="IPR015943">
    <property type="entry name" value="WD40/YVTN_repeat-like_dom_sf"/>
</dbReference>
<reference evidence="4" key="1">
    <citation type="submission" date="2021-07" db="EMBL/GenBank/DDBJ databases">
        <title>Candidatus Kaistella beijingensis sp. nov. isolated from a municipal wastewater treatment plant is involved in sludge foaming.</title>
        <authorList>
            <person name="Song Y."/>
            <person name="Liu S.-J."/>
        </authorList>
    </citation>
    <scope>NUCLEOTIDE SEQUENCE</scope>
    <source>
        <strain evidence="4">DSM 43998</strain>
    </source>
</reference>
<evidence type="ECO:0000313" key="5">
    <source>
        <dbReference type="Proteomes" id="UP000887023"/>
    </source>
</evidence>
<dbReference type="Pfam" id="PF13360">
    <property type="entry name" value="PQQ_2"/>
    <property type="match status" value="2"/>
</dbReference>
<sequence>MGSLRAARRHRHRWSGPAILLFAGVLSATGCSADGPDPTGPGWPSTHGDPRNSSTSPVSGTRSPQEIWSRPLGAPTAGGIPIAPNGQLFVGADTVGGCNYFAFELATGRKRFCNRVGAGVVGAGGTVDTANNVYVGDDGAMNSFNEHGQARWRTPVMGTPLASTFTADGNLLFVTHLGQINVLDPQTGQLVLPAEDVLGTADFLNTPDLPWPANDQGLADCGSGGPACPVATAPALDVTTGRFYVAVRPPDSADAAVTAIGYADGKLVRDWTVPVLTGGTATAPALSADGRTLYLTDRAEHLLAIETGSGAVKWQQDLGYQPNGGLVVQDGLIIPPGGTDGHLVAFRDRGDHAELAWTRDDLTPLGSAAAAAGDIGYVVVAGASGDGDLRLITFDTAAGTTIDEDPMPGARGPAVGVSLGPAGEVLATTVIGEVFAYRSGS</sequence>
<keyword evidence="5" id="KW-1185">Reference proteome</keyword>
<organism evidence="4 5">
    <name type="scientific">Skermania pinensis</name>
    <dbReference type="NCBI Taxonomy" id="39122"/>
    <lineage>
        <taxon>Bacteria</taxon>
        <taxon>Bacillati</taxon>
        <taxon>Actinomycetota</taxon>
        <taxon>Actinomycetes</taxon>
        <taxon>Mycobacteriales</taxon>
        <taxon>Gordoniaceae</taxon>
        <taxon>Skermania</taxon>
    </lineage>
</organism>
<feature type="compositionally biased region" description="Polar residues" evidence="1">
    <location>
        <begin position="51"/>
        <end position="66"/>
    </location>
</feature>
<dbReference type="PROSITE" id="PS51257">
    <property type="entry name" value="PROKAR_LIPOPROTEIN"/>
    <property type="match status" value="1"/>
</dbReference>
<dbReference type="EMBL" id="CP079105">
    <property type="protein sequence ID" value="QXQ12776.1"/>
    <property type="molecule type" value="Genomic_DNA"/>
</dbReference>
<feature type="domain" description="Pyrrolo-quinoline quinone repeat" evidence="3">
    <location>
        <begin position="65"/>
        <end position="191"/>
    </location>
</feature>
<dbReference type="Proteomes" id="UP000887023">
    <property type="component" value="Chromosome"/>
</dbReference>
<proteinExistence type="predicted"/>
<keyword evidence="2" id="KW-0732">Signal</keyword>
<gene>
    <name evidence="4" type="ORF">KV203_12625</name>
</gene>
<dbReference type="Gene3D" id="2.130.10.10">
    <property type="entry name" value="YVTN repeat-like/Quinoprotein amine dehydrogenase"/>
    <property type="match status" value="2"/>
</dbReference>
<dbReference type="InterPro" id="IPR002372">
    <property type="entry name" value="PQQ_rpt_dom"/>
</dbReference>
<dbReference type="SMART" id="SM00564">
    <property type="entry name" value="PQQ"/>
    <property type="match status" value="2"/>
</dbReference>
<protein>
    <submittedName>
        <fullName evidence="4">PQQ-binding-like beta-propeller repeat protein</fullName>
    </submittedName>
</protein>
<dbReference type="InterPro" id="IPR011047">
    <property type="entry name" value="Quinoprotein_ADH-like_sf"/>
</dbReference>
<evidence type="ECO:0000313" key="4">
    <source>
        <dbReference type="EMBL" id="QXQ12776.1"/>
    </source>
</evidence>
<feature type="domain" description="Pyrrolo-quinoline quinone repeat" evidence="3">
    <location>
        <begin position="254"/>
        <end position="412"/>
    </location>
</feature>